<evidence type="ECO:0000313" key="2">
    <source>
        <dbReference type="EMBL" id="BBY38524.1"/>
    </source>
</evidence>
<feature type="region of interest" description="Disordered" evidence="1">
    <location>
        <begin position="31"/>
        <end position="64"/>
    </location>
</feature>
<proteinExistence type="predicted"/>
<sequence length="64" mass="6884">MVLGDPVAGEPEPIRGLRQLHGGRQRISRRLVGAHRDEIKDGKTHDGVNARGPANVPAPGDRTQ</sequence>
<dbReference type="Proteomes" id="UP000465812">
    <property type="component" value="Chromosome"/>
</dbReference>
<dbReference type="EMBL" id="AP022590">
    <property type="protein sequence ID" value="BBY38524.1"/>
    <property type="molecule type" value="Genomic_DNA"/>
</dbReference>
<name>A0ABM7JSJ6_MYCNT</name>
<keyword evidence="3" id="KW-1185">Reference proteome</keyword>
<evidence type="ECO:0000256" key="1">
    <source>
        <dbReference type="SAM" id="MobiDB-lite"/>
    </source>
</evidence>
<evidence type="ECO:0000313" key="3">
    <source>
        <dbReference type="Proteomes" id="UP000465812"/>
    </source>
</evidence>
<reference evidence="2 3" key="1">
    <citation type="journal article" date="2019" name="Emerg. Microbes Infect.">
        <title>Comprehensive subspecies identification of 175 nontuberculous mycobacteria species based on 7547 genomic profiles.</title>
        <authorList>
            <person name="Matsumoto Y."/>
            <person name="Kinjo T."/>
            <person name="Motooka D."/>
            <person name="Nabeya D."/>
            <person name="Jung N."/>
            <person name="Uechi K."/>
            <person name="Horii T."/>
            <person name="Iida T."/>
            <person name="Fujita J."/>
            <person name="Nakamura S."/>
        </authorList>
    </citation>
    <scope>NUCLEOTIDE SEQUENCE [LARGE SCALE GENOMIC DNA]</scope>
    <source>
        <strain evidence="2 3">JCM 18113</strain>
    </source>
</reference>
<gene>
    <name evidence="2" type="ORF">MMAN_26580</name>
</gene>
<organism evidence="2 3">
    <name type="scientific">Mycobacterium mantenii</name>
    <dbReference type="NCBI Taxonomy" id="560555"/>
    <lineage>
        <taxon>Bacteria</taxon>
        <taxon>Bacillati</taxon>
        <taxon>Actinomycetota</taxon>
        <taxon>Actinomycetes</taxon>
        <taxon>Mycobacteriales</taxon>
        <taxon>Mycobacteriaceae</taxon>
        <taxon>Mycobacterium</taxon>
        <taxon>Mycobacterium avium complex (MAC)</taxon>
    </lineage>
</organism>
<accession>A0ABM7JSJ6</accession>
<protein>
    <submittedName>
        <fullName evidence="2">Uncharacterized protein</fullName>
    </submittedName>
</protein>
<feature type="compositionally biased region" description="Basic and acidic residues" evidence="1">
    <location>
        <begin position="34"/>
        <end position="48"/>
    </location>
</feature>